<dbReference type="Gene3D" id="3.40.30.10">
    <property type="entry name" value="Glutaredoxin"/>
    <property type="match status" value="1"/>
</dbReference>
<accession>A0A160T5N3</accession>
<dbReference type="KEGG" id="pbf:CFX0092_B0147"/>
<dbReference type="InterPro" id="IPR036249">
    <property type="entry name" value="Thioredoxin-like_sf"/>
</dbReference>
<gene>
    <name evidence="1" type="ORF">CFX0092_B0147</name>
</gene>
<dbReference type="EMBL" id="LN890656">
    <property type="protein sequence ID" value="CUS05681.1"/>
    <property type="molecule type" value="Genomic_DNA"/>
</dbReference>
<evidence type="ECO:0000313" key="2">
    <source>
        <dbReference type="Proteomes" id="UP000215027"/>
    </source>
</evidence>
<dbReference type="AlphaFoldDB" id="A0A160T5N3"/>
<evidence type="ECO:0000313" key="1">
    <source>
        <dbReference type="EMBL" id="CUS05681.1"/>
    </source>
</evidence>
<organism evidence="1 2">
    <name type="scientific">Candidatus Promineifilum breve</name>
    <dbReference type="NCBI Taxonomy" id="1806508"/>
    <lineage>
        <taxon>Bacteria</taxon>
        <taxon>Bacillati</taxon>
        <taxon>Chloroflexota</taxon>
        <taxon>Ardenticatenia</taxon>
        <taxon>Candidatus Promineifilales</taxon>
        <taxon>Candidatus Promineifilaceae</taxon>
        <taxon>Candidatus Promineifilum</taxon>
    </lineage>
</organism>
<dbReference type="Proteomes" id="UP000215027">
    <property type="component" value="Chromosome II"/>
</dbReference>
<keyword evidence="2" id="KW-1185">Reference proteome</keyword>
<reference evidence="1" key="1">
    <citation type="submission" date="2016-01" db="EMBL/GenBank/DDBJ databases">
        <authorList>
            <person name="Mcilroy J.S."/>
            <person name="Karst M S."/>
            <person name="Albertsen M."/>
        </authorList>
    </citation>
    <scope>NUCLEOTIDE SEQUENCE</scope>
    <source>
        <strain evidence="1">Cfx-K</strain>
    </source>
</reference>
<dbReference type="SUPFAM" id="SSF52833">
    <property type="entry name" value="Thioredoxin-like"/>
    <property type="match status" value="1"/>
</dbReference>
<sequence>MPPRNNHRVSTMPTPLTLYGANDCDDTDHVIDRLRAWNIPFREVILERDPDAERFVIFINGGYRSTPTLVFGDGRLKTILTEPTDEELTEVLGRAGYVVQP</sequence>
<proteinExistence type="predicted"/>
<name>A0A160T5N3_9CHLR</name>
<protein>
    <submittedName>
        <fullName evidence="1">Glutaredoxin</fullName>
    </submittedName>
</protein>